<feature type="compositionally biased region" description="Low complexity" evidence="2">
    <location>
        <begin position="367"/>
        <end position="381"/>
    </location>
</feature>
<dbReference type="PANTHER" id="PTHR23325:SF1">
    <property type="entry name" value="SERUM RESPONSE FACTOR-BINDING PROTEIN 1"/>
    <property type="match status" value="1"/>
</dbReference>
<feature type="compositionally biased region" description="Acidic residues" evidence="2">
    <location>
        <begin position="408"/>
        <end position="418"/>
    </location>
</feature>
<gene>
    <name evidence="4" type="ORF">I316_03662</name>
</gene>
<reference evidence="5" key="2">
    <citation type="submission" date="2013-12" db="EMBL/GenBank/DDBJ databases">
        <title>Evolution of pathogenesis and genome organization in the Tremellales.</title>
        <authorList>
            <person name="Cuomo C."/>
            <person name="Litvintseva A."/>
            <person name="Heitman J."/>
            <person name="Chen Y."/>
            <person name="Sun S."/>
            <person name="Springer D."/>
            <person name="Dromer F."/>
            <person name="Young S."/>
            <person name="Zeng Q."/>
            <person name="Chapman S."/>
            <person name="Gujja S."/>
            <person name="Saif S."/>
            <person name="Birren B."/>
        </authorList>
    </citation>
    <scope>NUCLEOTIDE SEQUENCE [LARGE SCALE GENOMIC DNA]</scope>
    <source>
        <strain evidence="5">BCC8398</strain>
    </source>
</reference>
<feature type="region of interest" description="Disordered" evidence="2">
    <location>
        <begin position="250"/>
        <end position="571"/>
    </location>
</feature>
<keyword evidence="5" id="KW-1185">Reference proteome</keyword>
<protein>
    <recommendedName>
        <fullName evidence="3">Bud22 domain-containing protein</fullName>
    </recommendedName>
</protein>
<dbReference type="OrthoDB" id="3364872at2759"/>
<dbReference type="InterPro" id="IPR037393">
    <property type="entry name" value="Bud22/SRFB1"/>
</dbReference>
<feature type="compositionally biased region" description="Polar residues" evidence="2">
    <location>
        <begin position="257"/>
        <end position="267"/>
    </location>
</feature>
<dbReference type="GO" id="GO:0005634">
    <property type="term" value="C:nucleus"/>
    <property type="evidence" value="ECO:0007669"/>
    <property type="project" value="TreeGrafter"/>
</dbReference>
<name>A0A1B9GU88_9TREE</name>
<feature type="compositionally biased region" description="Polar residues" evidence="2">
    <location>
        <begin position="389"/>
        <end position="402"/>
    </location>
</feature>
<dbReference type="InterPro" id="IPR015158">
    <property type="entry name" value="Bud22_dom"/>
</dbReference>
<feature type="compositionally biased region" description="Low complexity" evidence="2">
    <location>
        <begin position="509"/>
        <end position="524"/>
    </location>
</feature>
<evidence type="ECO:0000313" key="4">
    <source>
        <dbReference type="EMBL" id="OCF34621.1"/>
    </source>
</evidence>
<organism evidence="4 5">
    <name type="scientific">Kwoniella heveanensis BCC8398</name>
    <dbReference type="NCBI Taxonomy" id="1296120"/>
    <lineage>
        <taxon>Eukaryota</taxon>
        <taxon>Fungi</taxon>
        <taxon>Dikarya</taxon>
        <taxon>Basidiomycota</taxon>
        <taxon>Agaricomycotina</taxon>
        <taxon>Tremellomycetes</taxon>
        <taxon>Tremellales</taxon>
        <taxon>Cryptococcaceae</taxon>
        <taxon>Kwoniella</taxon>
    </lineage>
</organism>
<feature type="compositionally biased region" description="Acidic residues" evidence="2">
    <location>
        <begin position="276"/>
        <end position="289"/>
    </location>
</feature>
<evidence type="ECO:0000256" key="1">
    <source>
        <dbReference type="ARBA" id="ARBA00023054"/>
    </source>
</evidence>
<evidence type="ECO:0000313" key="5">
    <source>
        <dbReference type="Proteomes" id="UP000092666"/>
    </source>
</evidence>
<sequence length="571" mass="60911">MSESVVEDSNAAASTSAPPVPETGKKRKRTGKEREERKRLAIQAQKDAEEAASKAATIAEQTSTAEGGAGVTPAKVEGESSAEAAGMTEIQQKAAVDIEKAIKRVPQALKTLHPIFKQGKTFETRRLIKKIKFLRTKPDAKAELADLEGQLTILHDIQLHPLSQSHLLLKLRKHPSFKHAPLPSSLVDLLTPSKPPTSKTATSSTSATPALVNKVENRLCSAKNVADVMRGVVSWVVGEEGAKLNAVKVAKEKTEKSGQAGSESKGSSKVRLNVDNSDEVEGGIEDDENPGSRNMVVGSDEEEELDDSVEEGRNERYQDSAADAAGWESGSIGGDDLEGASDSDADSDSEAIAIPSAKKPKLQAAAPSLSKQQQPKTQSKPQKAEKGDITSSMFLPSLSTGFTRGDEGDSDPDLDYDPDGVIGKQGAVRKNRRGQRARQAIWEKKYGKNAKHVVKARQEEETKQAHKAQRQFDKRGKPEGMKGRDAGWGNRSNGNGGPIADAETPPSFGAHALAPTAAAGPAATGVGGRPRPQEEQKKNLHPSWEAARLRKQKMAAVSPAGAAKPNKIVFD</sequence>
<feature type="region of interest" description="Disordered" evidence="2">
    <location>
        <begin position="1"/>
        <end position="84"/>
    </location>
</feature>
<evidence type="ECO:0000259" key="3">
    <source>
        <dbReference type="Pfam" id="PF09073"/>
    </source>
</evidence>
<dbReference type="Proteomes" id="UP000092666">
    <property type="component" value="Unassembled WGS sequence"/>
</dbReference>
<dbReference type="GO" id="GO:0030490">
    <property type="term" value="P:maturation of SSU-rRNA"/>
    <property type="evidence" value="ECO:0007669"/>
    <property type="project" value="TreeGrafter"/>
</dbReference>
<feature type="compositionally biased region" description="Acidic residues" evidence="2">
    <location>
        <begin position="335"/>
        <end position="349"/>
    </location>
</feature>
<feature type="compositionally biased region" description="Acidic residues" evidence="2">
    <location>
        <begin position="299"/>
        <end position="309"/>
    </location>
</feature>
<keyword evidence="1" id="KW-0175">Coiled coil</keyword>
<accession>A0A1B9GU88</accession>
<dbReference type="PANTHER" id="PTHR23325">
    <property type="entry name" value="SERUM RESPONSE FACTOR-BINDING"/>
    <property type="match status" value="1"/>
</dbReference>
<reference evidence="4 5" key="1">
    <citation type="submission" date="2013-07" db="EMBL/GenBank/DDBJ databases">
        <title>The Genome Sequence of Cryptococcus heveanensis BCC8398.</title>
        <authorList>
            <consortium name="The Broad Institute Genome Sequencing Platform"/>
            <person name="Cuomo C."/>
            <person name="Litvintseva A."/>
            <person name="Chen Y."/>
            <person name="Heitman J."/>
            <person name="Sun S."/>
            <person name="Springer D."/>
            <person name="Dromer F."/>
            <person name="Young S.K."/>
            <person name="Zeng Q."/>
            <person name="Gargeya S."/>
            <person name="Fitzgerald M."/>
            <person name="Abouelleil A."/>
            <person name="Alvarado L."/>
            <person name="Berlin A.M."/>
            <person name="Chapman S.B."/>
            <person name="Dewar J."/>
            <person name="Goldberg J."/>
            <person name="Griggs A."/>
            <person name="Gujja S."/>
            <person name="Hansen M."/>
            <person name="Howarth C."/>
            <person name="Imamovic A."/>
            <person name="Larimer J."/>
            <person name="McCowan C."/>
            <person name="Murphy C."/>
            <person name="Pearson M."/>
            <person name="Priest M."/>
            <person name="Roberts A."/>
            <person name="Saif S."/>
            <person name="Shea T."/>
            <person name="Sykes S."/>
            <person name="Wortman J."/>
            <person name="Nusbaum C."/>
            <person name="Birren B."/>
        </authorList>
    </citation>
    <scope>NUCLEOTIDE SEQUENCE [LARGE SCALE GENOMIC DNA]</scope>
    <source>
        <strain evidence="4 5">BCC8398</strain>
    </source>
</reference>
<dbReference type="AlphaFoldDB" id="A0A1B9GU88"/>
<dbReference type="Pfam" id="PF09073">
    <property type="entry name" value="BUD22"/>
    <property type="match status" value="1"/>
</dbReference>
<evidence type="ECO:0000256" key="2">
    <source>
        <dbReference type="SAM" id="MobiDB-lite"/>
    </source>
</evidence>
<feature type="domain" description="Bud22" evidence="3">
    <location>
        <begin position="107"/>
        <end position="571"/>
    </location>
</feature>
<dbReference type="GO" id="GO:0030686">
    <property type="term" value="C:90S preribosome"/>
    <property type="evidence" value="ECO:0007669"/>
    <property type="project" value="TreeGrafter"/>
</dbReference>
<dbReference type="STRING" id="1296120.A0A1B9GU88"/>
<feature type="compositionally biased region" description="Basic residues" evidence="2">
    <location>
        <begin position="427"/>
        <end position="436"/>
    </location>
</feature>
<proteinExistence type="predicted"/>
<feature type="compositionally biased region" description="Basic and acidic residues" evidence="2">
    <location>
        <begin position="456"/>
        <end position="485"/>
    </location>
</feature>
<dbReference type="EMBL" id="KV700124">
    <property type="protein sequence ID" value="OCF34621.1"/>
    <property type="molecule type" value="Genomic_DNA"/>
</dbReference>